<dbReference type="RefSeq" id="WP_190406550.1">
    <property type="nucleotide sequence ID" value="NZ_JACJRF010000009.1"/>
</dbReference>
<dbReference type="EMBL" id="JACJRF010000009">
    <property type="protein sequence ID" value="MBD2344093.1"/>
    <property type="molecule type" value="Genomic_DNA"/>
</dbReference>
<dbReference type="Proteomes" id="UP000607281">
    <property type="component" value="Unassembled WGS sequence"/>
</dbReference>
<keyword evidence="2" id="KW-1185">Reference proteome</keyword>
<evidence type="ECO:0000313" key="1">
    <source>
        <dbReference type="EMBL" id="MBD2344093.1"/>
    </source>
</evidence>
<protein>
    <submittedName>
        <fullName evidence="1">Uncharacterized protein</fullName>
    </submittedName>
</protein>
<comment type="caution">
    <text evidence="1">The sequence shown here is derived from an EMBL/GenBank/DDBJ whole genome shotgun (WGS) entry which is preliminary data.</text>
</comment>
<gene>
    <name evidence="1" type="ORF">H6G18_08020</name>
</gene>
<reference evidence="1 2" key="1">
    <citation type="journal article" date="2020" name="ISME J.">
        <title>Comparative genomics reveals insights into cyanobacterial evolution and habitat adaptation.</title>
        <authorList>
            <person name="Chen M.Y."/>
            <person name="Teng W.K."/>
            <person name="Zhao L."/>
            <person name="Hu C.X."/>
            <person name="Zhou Y.K."/>
            <person name="Han B.P."/>
            <person name="Song L.R."/>
            <person name="Shu W.S."/>
        </authorList>
    </citation>
    <scope>NUCLEOTIDE SEQUENCE [LARGE SCALE GENOMIC DNA]</scope>
    <source>
        <strain evidence="1 2">FACHB-260</strain>
    </source>
</reference>
<name>A0ABR8CMJ5_9NOST</name>
<organism evidence="1 2">
    <name type="scientific">Anabaena subtropica FACHB-260</name>
    <dbReference type="NCBI Taxonomy" id="2692884"/>
    <lineage>
        <taxon>Bacteria</taxon>
        <taxon>Bacillati</taxon>
        <taxon>Cyanobacteriota</taxon>
        <taxon>Cyanophyceae</taxon>
        <taxon>Nostocales</taxon>
        <taxon>Nostocaceae</taxon>
        <taxon>Anabaena</taxon>
    </lineage>
</organism>
<dbReference type="InterPro" id="IPR049457">
    <property type="entry name" value="Emfourin"/>
</dbReference>
<proteinExistence type="predicted"/>
<accession>A0ABR8CMJ5</accession>
<sequence length="98" mass="11052">MRVFLERTGGFAGISKRINVDTNKLPQQEAEKLCQLVAAADLFQLPQQIISSYGQRDRFQYQMTIEDNGQQHTVIVSEAALSSNLKTLIEWLNQAPSL</sequence>
<dbReference type="Pfam" id="PF20242">
    <property type="entry name" value="Emfourin"/>
    <property type="match status" value="1"/>
</dbReference>
<evidence type="ECO:0000313" key="2">
    <source>
        <dbReference type="Proteomes" id="UP000607281"/>
    </source>
</evidence>